<gene>
    <name evidence="1" type="ORF">ECRASSUSDP1_LOCUS25260</name>
</gene>
<accession>A0AAD2D756</accession>
<protein>
    <submittedName>
        <fullName evidence="1">Uncharacterized protein</fullName>
    </submittedName>
</protein>
<evidence type="ECO:0000313" key="1">
    <source>
        <dbReference type="EMBL" id="CAI2383749.1"/>
    </source>
</evidence>
<reference evidence="1" key="1">
    <citation type="submission" date="2023-07" db="EMBL/GenBank/DDBJ databases">
        <authorList>
            <consortium name="AG Swart"/>
            <person name="Singh M."/>
            <person name="Singh A."/>
            <person name="Seah K."/>
            <person name="Emmerich C."/>
        </authorList>
    </citation>
    <scope>NUCLEOTIDE SEQUENCE</scope>
    <source>
        <strain evidence="1">DP1</strain>
    </source>
</reference>
<sequence length="158" mass="18155">MQYNSWAKNILATRRFSTQIRAGASQTFYCKQKAWNMTKSLEVGDLDLTKEKLKHYVKRSVKLSAFKIDEEDIGEFKQDFLKGINFIKKIDEMDLRDFQKGNKQIKPLGSVLEYYGKGGKLREDSSAGHDPVQMKNDILNMNSNKMGTLIAVPKIIEK</sequence>
<evidence type="ECO:0000313" key="2">
    <source>
        <dbReference type="Proteomes" id="UP001295684"/>
    </source>
</evidence>
<comment type="caution">
    <text evidence="1">The sequence shown here is derived from an EMBL/GenBank/DDBJ whole genome shotgun (WGS) entry which is preliminary data.</text>
</comment>
<organism evidence="1 2">
    <name type="scientific">Euplotes crassus</name>
    <dbReference type="NCBI Taxonomy" id="5936"/>
    <lineage>
        <taxon>Eukaryota</taxon>
        <taxon>Sar</taxon>
        <taxon>Alveolata</taxon>
        <taxon>Ciliophora</taxon>
        <taxon>Intramacronucleata</taxon>
        <taxon>Spirotrichea</taxon>
        <taxon>Hypotrichia</taxon>
        <taxon>Euplotida</taxon>
        <taxon>Euplotidae</taxon>
        <taxon>Moneuplotes</taxon>
    </lineage>
</organism>
<keyword evidence="2" id="KW-1185">Reference proteome</keyword>
<name>A0AAD2D756_EUPCR</name>
<dbReference type="Proteomes" id="UP001295684">
    <property type="component" value="Unassembled WGS sequence"/>
</dbReference>
<proteinExistence type="predicted"/>
<dbReference type="AlphaFoldDB" id="A0AAD2D756"/>
<dbReference type="EMBL" id="CAMPGE010026049">
    <property type="protein sequence ID" value="CAI2383749.1"/>
    <property type="molecule type" value="Genomic_DNA"/>
</dbReference>